<dbReference type="SUPFAM" id="SSF48150">
    <property type="entry name" value="DNA-glycosylase"/>
    <property type="match status" value="1"/>
</dbReference>
<gene>
    <name evidence="1" type="ORF">EYH02_04530</name>
</gene>
<name>A0A832Z0U9_9CREN</name>
<evidence type="ECO:0000313" key="2">
    <source>
        <dbReference type="Proteomes" id="UP000605805"/>
    </source>
</evidence>
<dbReference type="InterPro" id="IPR011257">
    <property type="entry name" value="DNA_glycosylase"/>
</dbReference>
<reference evidence="1" key="1">
    <citation type="journal article" date="2020" name="ISME J.">
        <title>Gammaproteobacteria mediating utilization of methyl-, sulfur- and petroleum organic compounds in deep ocean hydrothermal plumes.</title>
        <authorList>
            <person name="Zhou Z."/>
            <person name="Liu Y."/>
            <person name="Pan J."/>
            <person name="Cron B.R."/>
            <person name="Toner B.M."/>
            <person name="Anantharaman K."/>
            <person name="Breier J.A."/>
            <person name="Dick G.J."/>
            <person name="Li M."/>
        </authorList>
    </citation>
    <scope>NUCLEOTIDE SEQUENCE</scope>
    <source>
        <strain evidence="1">SZUA-1435</strain>
    </source>
</reference>
<dbReference type="Gene3D" id="1.10.340.30">
    <property type="entry name" value="Hypothetical protein, domain 2"/>
    <property type="match status" value="1"/>
</dbReference>
<dbReference type="GO" id="GO:0016829">
    <property type="term" value="F:lyase activity"/>
    <property type="evidence" value="ECO:0007669"/>
    <property type="project" value="UniProtKB-KW"/>
</dbReference>
<keyword evidence="1" id="KW-0456">Lyase</keyword>
<proteinExistence type="predicted"/>
<protein>
    <submittedName>
        <fullName evidence="1">N-glycosylase/DNA lyase</fullName>
    </submittedName>
</protein>
<dbReference type="AlphaFoldDB" id="A0A832Z0U9"/>
<dbReference type="GO" id="GO:0006281">
    <property type="term" value="P:DNA repair"/>
    <property type="evidence" value="ECO:0007669"/>
    <property type="project" value="InterPro"/>
</dbReference>
<dbReference type="Proteomes" id="UP000605805">
    <property type="component" value="Unassembled WGS sequence"/>
</dbReference>
<organism evidence="1 2">
    <name type="scientific">Ignisphaera aggregans</name>
    <dbReference type="NCBI Taxonomy" id="334771"/>
    <lineage>
        <taxon>Archaea</taxon>
        <taxon>Thermoproteota</taxon>
        <taxon>Thermoprotei</taxon>
        <taxon>Desulfurococcales</taxon>
        <taxon>Desulfurococcaceae</taxon>
        <taxon>Ignisphaera</taxon>
    </lineage>
</organism>
<comment type="caution">
    <text evidence="1">The sequence shown here is derived from an EMBL/GenBank/DDBJ whole genome shotgun (WGS) entry which is preliminary data.</text>
</comment>
<dbReference type="EMBL" id="DQTV01000083">
    <property type="protein sequence ID" value="HIP57316.1"/>
    <property type="molecule type" value="Genomic_DNA"/>
</dbReference>
<dbReference type="Gene3D" id="1.10.1670.10">
    <property type="entry name" value="Helix-hairpin-Helix base-excision DNA repair enzymes (C-terminal)"/>
    <property type="match status" value="1"/>
</dbReference>
<dbReference type="InterPro" id="IPR023170">
    <property type="entry name" value="HhH_base_excis_C"/>
</dbReference>
<sequence length="269" mass="30733">MSRVAEALREFGRENVRVLEDLDPQMNTAKMLVSCCSEVASIAMVANAVVSYVLSMRGEEYWSRYGEWICREQPRNIAEVIDSVKRFVKLTHRIAVKAKIARLERLSRCYNVLSALETRDMELVWKTLARCLGTSPDAKTVVFAVKMFYYTLKARGVELEIPFTIPIPVDRRVAMMTYLSGIVSGENVFTVKTLLAKPNIVIDAWYQVARLCSIPPLEIDTVLWLFGTYAKLNSIQDIENMVLSKYGNLFPQAVLKRLVSELFYTLKLR</sequence>
<dbReference type="InterPro" id="IPR015254">
    <property type="entry name" value="AGOG-like"/>
</dbReference>
<dbReference type="GO" id="GO:0003906">
    <property type="term" value="F:DNA-(apurinic or apyrimidinic site) endonuclease activity"/>
    <property type="evidence" value="ECO:0007669"/>
    <property type="project" value="InterPro"/>
</dbReference>
<dbReference type="Pfam" id="PF09171">
    <property type="entry name" value="AGOG"/>
    <property type="match status" value="1"/>
</dbReference>
<evidence type="ECO:0000313" key="1">
    <source>
        <dbReference type="EMBL" id="HIP57316.1"/>
    </source>
</evidence>
<dbReference type="GO" id="GO:0016799">
    <property type="term" value="F:hydrolase activity, hydrolyzing N-glycosyl compounds"/>
    <property type="evidence" value="ECO:0007669"/>
    <property type="project" value="InterPro"/>
</dbReference>
<accession>A0A832Z0U9</accession>